<dbReference type="Proteomes" id="UP001196408">
    <property type="component" value="Unassembled WGS sequence"/>
</dbReference>
<dbReference type="GO" id="GO:1901135">
    <property type="term" value="P:carbohydrate derivative metabolic process"/>
    <property type="evidence" value="ECO:0007669"/>
    <property type="project" value="InterPro"/>
</dbReference>
<dbReference type="InterPro" id="IPR047640">
    <property type="entry name" value="RpiR-like"/>
</dbReference>
<dbReference type="Proteomes" id="UP001197492">
    <property type="component" value="Unassembled WGS sequence"/>
</dbReference>
<dbReference type="PROSITE" id="PS51071">
    <property type="entry name" value="HTH_RPIR"/>
    <property type="match status" value="1"/>
</dbReference>
<organism evidence="6 8">
    <name type="scientific">Catenibacterium mitsuokai</name>
    <dbReference type="NCBI Taxonomy" id="100886"/>
    <lineage>
        <taxon>Bacteria</taxon>
        <taxon>Bacillati</taxon>
        <taxon>Bacillota</taxon>
        <taxon>Erysipelotrichia</taxon>
        <taxon>Erysipelotrichales</taxon>
        <taxon>Coprobacillaceae</taxon>
        <taxon>Catenibacterium</taxon>
    </lineage>
</organism>
<comment type="caution">
    <text evidence="6">The sequence shown here is derived from an EMBL/GenBank/DDBJ whole genome shotgun (WGS) entry which is preliminary data.</text>
</comment>
<dbReference type="EMBL" id="JAHOEF010000101">
    <property type="protein sequence ID" value="MBV3383637.1"/>
    <property type="molecule type" value="Genomic_DNA"/>
</dbReference>
<dbReference type="InterPro" id="IPR000281">
    <property type="entry name" value="HTH_RpiR"/>
</dbReference>
<evidence type="ECO:0000259" key="5">
    <source>
        <dbReference type="PROSITE" id="PS51464"/>
    </source>
</evidence>
<dbReference type="CDD" id="cd05013">
    <property type="entry name" value="SIS_RpiR"/>
    <property type="match status" value="1"/>
</dbReference>
<proteinExistence type="predicted"/>
<dbReference type="PANTHER" id="PTHR30514">
    <property type="entry name" value="GLUCOKINASE"/>
    <property type="match status" value="1"/>
</dbReference>
<dbReference type="Pfam" id="PF01418">
    <property type="entry name" value="HTH_6"/>
    <property type="match status" value="1"/>
</dbReference>
<evidence type="ECO:0000313" key="7">
    <source>
        <dbReference type="EMBL" id="MBV3393668.1"/>
    </source>
</evidence>
<dbReference type="EMBL" id="JAHOEL010000102">
    <property type="protein sequence ID" value="MBV3393668.1"/>
    <property type="molecule type" value="Genomic_DNA"/>
</dbReference>
<name>A0AAW4N0K7_9FIRM</name>
<evidence type="ECO:0000256" key="2">
    <source>
        <dbReference type="ARBA" id="ARBA00023125"/>
    </source>
</evidence>
<dbReference type="PROSITE" id="PS00356">
    <property type="entry name" value="HTH_LACI_1"/>
    <property type="match status" value="1"/>
</dbReference>
<feature type="domain" description="SIS" evidence="5">
    <location>
        <begin position="132"/>
        <end position="275"/>
    </location>
</feature>
<keyword evidence="9" id="KW-1185">Reference proteome</keyword>
<evidence type="ECO:0000313" key="6">
    <source>
        <dbReference type="EMBL" id="MBV3383637.1"/>
    </source>
</evidence>
<keyword evidence="2" id="KW-0238">DNA-binding</keyword>
<evidence type="ECO:0000256" key="1">
    <source>
        <dbReference type="ARBA" id="ARBA00023015"/>
    </source>
</evidence>
<dbReference type="PROSITE" id="PS51464">
    <property type="entry name" value="SIS"/>
    <property type="match status" value="1"/>
</dbReference>
<dbReference type="GO" id="GO:0003677">
    <property type="term" value="F:DNA binding"/>
    <property type="evidence" value="ECO:0007669"/>
    <property type="project" value="UniProtKB-KW"/>
</dbReference>
<accession>A0AAW4N0K7</accession>
<gene>
    <name evidence="6" type="ORF">KSV97_10545</name>
    <name evidence="7" type="ORF">KSW06_10525</name>
</gene>
<evidence type="ECO:0000313" key="8">
    <source>
        <dbReference type="Proteomes" id="UP001196408"/>
    </source>
</evidence>
<sequence>MKGENQMNQSQSVLDCITVLYDQLFDAEKKIAKFILNNPKKVVDMTVSELAEISDVSIASVSRFCRKVGLKGFAQLKISLAQELVDTHKSGEVSNDISVDNIPQSLQNILANKITELKQTVNLIDTDEFREILEGIRDASRVQVIAVGNTIPVAIDAAFKFNELGIPTTAGTIWETQLSYSFTLGKGDVLIAISNSGESDKVLEAVKIANNNKAMTIGITNSPHSAIGEEVQYHITTATREKLFLDEFCFSRVSASTVIEIIFLFLTEMIENSHKSMIKCEEMFAVDKR</sequence>
<keyword evidence="1" id="KW-0805">Transcription regulation</keyword>
<dbReference type="GO" id="GO:0003700">
    <property type="term" value="F:DNA-binding transcription factor activity"/>
    <property type="evidence" value="ECO:0007669"/>
    <property type="project" value="InterPro"/>
</dbReference>
<feature type="domain" description="HTH rpiR-type" evidence="4">
    <location>
        <begin position="11"/>
        <end position="87"/>
    </location>
</feature>
<dbReference type="PANTHER" id="PTHR30514:SF1">
    <property type="entry name" value="HTH-TYPE TRANSCRIPTIONAL REGULATOR HEXR-RELATED"/>
    <property type="match status" value="1"/>
</dbReference>
<evidence type="ECO:0000259" key="4">
    <source>
        <dbReference type="PROSITE" id="PS51071"/>
    </source>
</evidence>
<reference evidence="6 9" key="1">
    <citation type="submission" date="2021-06" db="EMBL/GenBank/DDBJ databases">
        <title>Collection of gut derived symbiotic bacterial strains cultured from healthy donors.</title>
        <authorList>
            <person name="Lin H."/>
            <person name="Littmann E."/>
            <person name="Pamer E.G."/>
        </authorList>
    </citation>
    <scope>NUCLEOTIDE SEQUENCE</scope>
    <source>
        <strain evidence="7 9">MSK.21.70</strain>
        <strain evidence="6">MSK.21.82</strain>
    </source>
</reference>
<evidence type="ECO:0000256" key="3">
    <source>
        <dbReference type="ARBA" id="ARBA00023163"/>
    </source>
</evidence>
<dbReference type="InterPro" id="IPR001347">
    <property type="entry name" value="SIS_dom"/>
</dbReference>
<evidence type="ECO:0000313" key="9">
    <source>
        <dbReference type="Proteomes" id="UP001197492"/>
    </source>
</evidence>
<protein>
    <submittedName>
        <fullName evidence="6">MurR/RpiR family transcriptional regulator</fullName>
    </submittedName>
</protein>
<dbReference type="Pfam" id="PF01380">
    <property type="entry name" value="SIS"/>
    <property type="match status" value="1"/>
</dbReference>
<dbReference type="InterPro" id="IPR035472">
    <property type="entry name" value="RpiR-like_SIS"/>
</dbReference>
<keyword evidence="3" id="KW-0804">Transcription</keyword>
<dbReference type="AlphaFoldDB" id="A0AAW4N0K7"/>
<dbReference type="GO" id="GO:0097367">
    <property type="term" value="F:carbohydrate derivative binding"/>
    <property type="evidence" value="ECO:0007669"/>
    <property type="project" value="InterPro"/>
</dbReference>